<keyword evidence="2" id="KW-0596">Phosphopantetheine</keyword>
<dbReference type="GO" id="GO:0004315">
    <property type="term" value="F:3-oxoacyl-[acyl-carrier-protein] synthase activity"/>
    <property type="evidence" value="ECO:0007669"/>
    <property type="project" value="InterPro"/>
</dbReference>
<dbReference type="Gene3D" id="3.40.47.10">
    <property type="match status" value="1"/>
</dbReference>
<evidence type="ECO:0000259" key="13">
    <source>
        <dbReference type="PROSITE" id="PS52019"/>
    </source>
</evidence>
<dbReference type="GO" id="GO:0006633">
    <property type="term" value="P:fatty acid biosynthetic process"/>
    <property type="evidence" value="ECO:0007669"/>
    <property type="project" value="InterPro"/>
</dbReference>
<evidence type="ECO:0000256" key="4">
    <source>
        <dbReference type="ARBA" id="ARBA00022679"/>
    </source>
</evidence>
<feature type="compositionally biased region" description="Low complexity" evidence="10">
    <location>
        <begin position="1319"/>
        <end position="1346"/>
    </location>
</feature>
<dbReference type="FunFam" id="1.10.1200.10:FF:000016">
    <property type="entry name" value="Non-ribosomal peptide synthase"/>
    <property type="match status" value="1"/>
</dbReference>
<dbReference type="Pfam" id="PF02801">
    <property type="entry name" value="Ketoacyl-synt_C"/>
    <property type="match status" value="1"/>
</dbReference>
<dbReference type="FunFam" id="3.40.47.10:FF:000042">
    <property type="entry name" value="Polyketide synthase Pks13"/>
    <property type="match status" value="1"/>
</dbReference>
<proteinExistence type="predicted"/>
<dbReference type="EMBL" id="BOOH01000063">
    <property type="protein sequence ID" value="GIH80752.1"/>
    <property type="molecule type" value="Genomic_DNA"/>
</dbReference>
<name>A0A8J3RS10_9ACTN</name>
<evidence type="ECO:0000256" key="8">
    <source>
        <dbReference type="ARBA" id="ARBA00023315"/>
    </source>
</evidence>
<dbReference type="SMART" id="SM00823">
    <property type="entry name" value="PKS_PP"/>
    <property type="match status" value="1"/>
</dbReference>
<dbReference type="SMART" id="SM00822">
    <property type="entry name" value="PKS_KR"/>
    <property type="match status" value="1"/>
</dbReference>
<dbReference type="SUPFAM" id="SSF52151">
    <property type="entry name" value="FabD/lysophospholipase-like"/>
    <property type="match status" value="1"/>
</dbReference>
<dbReference type="PROSITE" id="PS50075">
    <property type="entry name" value="CARRIER"/>
    <property type="match status" value="1"/>
</dbReference>
<dbReference type="InterPro" id="IPR016036">
    <property type="entry name" value="Malonyl_transacylase_ACP-bd"/>
</dbReference>
<sequence length="1788" mass="187267">MTELSNDSGAEPIAIIGMSARVPGANDLGRFWRNLVDGVESVTFFTDEEQLAGGATPEELARPSFVKAAPVMIDMEGFDNRLFGMSAREAELADPQQRIFLEQSHAALQDAGYDPGTYEGAIGVYGGSGPSQYQWLNLQTNPDLDSNAVKLGMSIGNNIDYVATTVSYRLNLRGPAMTVTTACSSSLVALHLACESLRNGECDMALAGGICVELPHGAGYPAMDGFTSSDGHVRPFDARADGTIWGSGVGVLVVKRLEDALADGDHIRAVVLGNAINNDGSNKIGFSAPSHAGQTEVIAEALGMAGVDARTIGYVEAHGTGTALGDPIEVAALSEVYRRSSGDRGWCGIGSVKSNIGHLSQASGVVGVIKAVLAMEHGLIPPSINFERPNPAIDFDSSPFYVVSAPTKWEDGPRRAAVSSFGIGGTNAHVILEQAPPPAAATSVREPQVLRLSARTESALDTMRTQLAEHLAEHPELSVADVAHTLRVGRPELRHRVAVVAADPAGAVSALTDRRRHPSGDAGGAPPKVAFLFSGQGAQYAGMGAALYAARPSFAAAVDECAELLRAELGEDIRQLMFAEGGDDKLRETRFTQPALFTVEYALARLWQESGAQPAGMIGHSVGEYVAATLAGVFTLPDALRLVAARGRLMQSMPAGSMLAVMKDEREIADLLVDGVSVATVNGPGTCVVAGTEEAITAFAELLDGKGVKATLLRTSHAFHSPMMEPVLAEFESLVAAVPRQRPALPFLSNVTGDWITPEQAVDPAYWAGHIRRPVRFGDCVARLLADKDWVMLECGPGKQLAQLARMQLRGAKDVLPPLASLPGPGESAGDLEVLYGSAARLWSAGVPVAVDGGRGRRVPLPGYPYEREYRFIPPGEAGAAPKARPSGPRALEDWFEIPAWRQLAPSPLGEPVTRCLAFVSGERGEELVAALRAQGAQVTVVRPGAGYSGESGADHPGADHSGESGADRPGGFTVRPGERADYDALIGALGDSPPPRVVHAWALDSDPAQAQEHGFFSLLSLVQALAAAQRADGVRLDVLTCGTEDPLGGPDLTRPEYALVAGIARVVPLEVEGLRVRHLDLESGGTPAATVLAELRREPADDVLALRGRRRWVREFQPVRLGEGGTGLREEGVYLITGGLGGIGLTLAEHLGTRLRARVVLIGRSGAVTPRAARAISRIERAGGEVTVLAADVTDPARLREVRQEVLAVHGGLHGIVHAAGLPGGGMAEIKERAVAQAVLDPKVTGTAALFDVFGDLDLDFVALCSSVTAVSGGFGQVDYCAANAFQDAFARARHDTRVLSLNWGAWLEVGMAAAADAAGPPATGPAATGPAATAEAAAAAGGTPVDHPVVRSRTHDRASGPLAADTHWVLDEHRIGGVPVLPATGQLECARAAFAAVVPAPGEDHAVELRDVVFLEPLAVPDDTATELVVAFTGGSAFEVRAGERLHTQGAAAWVRPAPVAAVDVAALKAAMTPETVQDDEYAGVLTFGPRWRSPELVWRAEGEELAFVEGTGPVAAEAGDWGLHPALLDVATSFGRGNGGGAYLPLSYGRLLVRSPLPDRFYSRLRRRGDGGAEVVTADLTLMDEAGRVLVEIEEFVLRRIDASAVTGALSAGDRSPGTGIRPADGAEAFFRVLAAADLGPQVVISATALDEITRRERLTRQSLEAQAPAVRSEDFVAPEGEVEAALARVWSEILGVPDVGADDDFFELGGNSLIAVQLIAQARAAVGVKLPMRTLFEAPSVRQMAARVEQIRAEQPAAPASGPAAPASAPATPALTIPRVARER</sequence>
<dbReference type="Pfam" id="PF00698">
    <property type="entry name" value="Acyl_transf_1"/>
    <property type="match status" value="1"/>
</dbReference>
<evidence type="ECO:0000313" key="14">
    <source>
        <dbReference type="EMBL" id="GIH80752.1"/>
    </source>
</evidence>
<dbReference type="InterPro" id="IPR020806">
    <property type="entry name" value="PKS_PP-bd"/>
</dbReference>
<evidence type="ECO:0000256" key="5">
    <source>
        <dbReference type="ARBA" id="ARBA00022832"/>
    </source>
</evidence>
<evidence type="ECO:0000256" key="9">
    <source>
        <dbReference type="PROSITE-ProRule" id="PRU01363"/>
    </source>
</evidence>
<dbReference type="Pfam" id="PF16197">
    <property type="entry name" value="KAsynt_C_assoc"/>
    <property type="match status" value="1"/>
</dbReference>
<dbReference type="Gene3D" id="3.30.70.3290">
    <property type="match status" value="1"/>
</dbReference>
<dbReference type="InterPro" id="IPR036736">
    <property type="entry name" value="ACP-like_sf"/>
</dbReference>
<evidence type="ECO:0000259" key="12">
    <source>
        <dbReference type="PROSITE" id="PS52004"/>
    </source>
</evidence>
<comment type="cofactor">
    <cofactor evidence="1">
        <name>pantetheine 4'-phosphate</name>
        <dbReference type="ChEBI" id="CHEBI:47942"/>
    </cofactor>
</comment>
<dbReference type="Gene3D" id="3.40.366.10">
    <property type="entry name" value="Malonyl-Coenzyme A Acyl Carrier Protein, domain 2"/>
    <property type="match status" value="1"/>
</dbReference>
<evidence type="ECO:0000256" key="7">
    <source>
        <dbReference type="ARBA" id="ARBA00023268"/>
    </source>
</evidence>
<dbReference type="Pfam" id="PF00550">
    <property type="entry name" value="PP-binding"/>
    <property type="match status" value="1"/>
</dbReference>
<feature type="domain" description="Carrier" evidence="11">
    <location>
        <begin position="1681"/>
        <end position="1756"/>
    </location>
</feature>
<dbReference type="CDD" id="cd00833">
    <property type="entry name" value="PKS"/>
    <property type="match status" value="1"/>
</dbReference>
<dbReference type="Gene3D" id="1.10.1200.10">
    <property type="entry name" value="ACP-like"/>
    <property type="match status" value="1"/>
</dbReference>
<dbReference type="SUPFAM" id="SSF53901">
    <property type="entry name" value="Thiolase-like"/>
    <property type="match status" value="1"/>
</dbReference>
<feature type="region of interest" description="N-terminal hotdog fold" evidence="9">
    <location>
        <begin position="1332"/>
        <end position="1462"/>
    </location>
</feature>
<dbReference type="InterPro" id="IPR009081">
    <property type="entry name" value="PP-bd_ACP"/>
</dbReference>
<dbReference type="GO" id="GO:0004312">
    <property type="term" value="F:fatty acid synthase activity"/>
    <property type="evidence" value="ECO:0007669"/>
    <property type="project" value="TreeGrafter"/>
</dbReference>
<dbReference type="SUPFAM" id="SSF51735">
    <property type="entry name" value="NAD(P)-binding Rossmann-fold domains"/>
    <property type="match status" value="2"/>
</dbReference>
<dbReference type="InterPro" id="IPR014043">
    <property type="entry name" value="Acyl_transferase_dom"/>
</dbReference>
<dbReference type="PROSITE" id="PS00606">
    <property type="entry name" value="KS3_1"/>
    <property type="match status" value="1"/>
</dbReference>
<feature type="region of interest" description="Disordered" evidence="10">
    <location>
        <begin position="945"/>
        <end position="975"/>
    </location>
</feature>
<evidence type="ECO:0000256" key="1">
    <source>
        <dbReference type="ARBA" id="ARBA00001957"/>
    </source>
</evidence>
<dbReference type="InterPro" id="IPR016039">
    <property type="entry name" value="Thiolase-like"/>
</dbReference>
<dbReference type="RefSeq" id="WP_239317702.1">
    <property type="nucleotide sequence ID" value="NZ_BOOH01000063.1"/>
</dbReference>
<evidence type="ECO:0000259" key="11">
    <source>
        <dbReference type="PROSITE" id="PS50075"/>
    </source>
</evidence>
<keyword evidence="7" id="KW-0511">Multifunctional enzyme</keyword>
<keyword evidence="15" id="KW-1185">Reference proteome</keyword>
<dbReference type="PANTHER" id="PTHR43775:SF51">
    <property type="entry name" value="INACTIVE PHENOLPHTHIOCEROL SYNTHESIS POLYKETIDE SYNTHASE TYPE I PKS1-RELATED"/>
    <property type="match status" value="1"/>
</dbReference>
<dbReference type="Pfam" id="PF14765">
    <property type="entry name" value="PS-DH"/>
    <property type="match status" value="1"/>
</dbReference>
<dbReference type="CDD" id="cd08953">
    <property type="entry name" value="KR_2_SDR_x"/>
    <property type="match status" value="1"/>
</dbReference>
<feature type="region of interest" description="C-terminal hotdog fold" evidence="9">
    <location>
        <begin position="1475"/>
        <end position="1610"/>
    </location>
</feature>
<feature type="region of interest" description="Disordered" evidence="10">
    <location>
        <begin position="1319"/>
        <end position="1360"/>
    </location>
</feature>
<dbReference type="InterPro" id="IPR014031">
    <property type="entry name" value="Ketoacyl_synth_C"/>
</dbReference>
<dbReference type="PROSITE" id="PS00012">
    <property type="entry name" value="PHOSPHOPANTETHEINE"/>
    <property type="match status" value="1"/>
</dbReference>
<dbReference type="PROSITE" id="PS52004">
    <property type="entry name" value="KS3_2"/>
    <property type="match status" value="1"/>
</dbReference>
<dbReference type="Pfam" id="PF08659">
    <property type="entry name" value="KR"/>
    <property type="match status" value="1"/>
</dbReference>
<dbReference type="InterPro" id="IPR006162">
    <property type="entry name" value="Ppantetheine_attach_site"/>
</dbReference>
<dbReference type="InterPro" id="IPR050091">
    <property type="entry name" value="PKS_NRPS_Biosynth_Enz"/>
</dbReference>
<dbReference type="Gene3D" id="3.30.70.250">
    <property type="entry name" value="Malonyl-CoA ACP transacylase, ACP-binding"/>
    <property type="match status" value="1"/>
</dbReference>
<dbReference type="PROSITE" id="PS52019">
    <property type="entry name" value="PKS_MFAS_DH"/>
    <property type="match status" value="1"/>
</dbReference>
<evidence type="ECO:0000256" key="2">
    <source>
        <dbReference type="ARBA" id="ARBA00022450"/>
    </source>
</evidence>
<dbReference type="PANTHER" id="PTHR43775">
    <property type="entry name" value="FATTY ACID SYNTHASE"/>
    <property type="match status" value="1"/>
</dbReference>
<dbReference type="InterPro" id="IPR001227">
    <property type="entry name" value="Ac_transferase_dom_sf"/>
</dbReference>
<dbReference type="InterPro" id="IPR057326">
    <property type="entry name" value="KR_dom"/>
</dbReference>
<dbReference type="Pfam" id="PF00109">
    <property type="entry name" value="ketoacyl-synt"/>
    <property type="match status" value="1"/>
</dbReference>
<dbReference type="SUPFAM" id="SSF47336">
    <property type="entry name" value="ACP-like"/>
    <property type="match status" value="1"/>
</dbReference>
<dbReference type="SMART" id="SM00827">
    <property type="entry name" value="PKS_AT"/>
    <property type="match status" value="1"/>
</dbReference>
<keyword evidence="4" id="KW-0808">Transferase</keyword>
<dbReference type="InterPro" id="IPR014030">
    <property type="entry name" value="Ketoacyl_synth_N"/>
</dbReference>
<keyword evidence="5" id="KW-0276">Fatty acid metabolism</keyword>
<evidence type="ECO:0000256" key="3">
    <source>
        <dbReference type="ARBA" id="ARBA00022553"/>
    </source>
</evidence>
<dbReference type="InterPro" id="IPR049552">
    <property type="entry name" value="PKS_DH_N"/>
</dbReference>
<dbReference type="Gene3D" id="3.10.129.110">
    <property type="entry name" value="Polyketide synthase dehydratase"/>
    <property type="match status" value="1"/>
</dbReference>
<dbReference type="InterPro" id="IPR013968">
    <property type="entry name" value="PKS_KR"/>
</dbReference>
<accession>A0A8J3RS10</accession>
<keyword evidence="6" id="KW-0443">Lipid metabolism</keyword>
<dbReference type="InterPro" id="IPR020807">
    <property type="entry name" value="PKS_DH"/>
</dbReference>
<dbReference type="Gene3D" id="3.40.50.720">
    <property type="entry name" value="NAD(P)-binding Rossmann-like Domain"/>
    <property type="match status" value="1"/>
</dbReference>
<reference evidence="14 15" key="1">
    <citation type="submission" date="2021-01" db="EMBL/GenBank/DDBJ databases">
        <title>Whole genome shotgun sequence of Planobispora longispora NBRC 13918.</title>
        <authorList>
            <person name="Komaki H."/>
            <person name="Tamura T."/>
        </authorList>
    </citation>
    <scope>NUCLEOTIDE SEQUENCE [LARGE SCALE GENOMIC DNA]</scope>
    <source>
        <strain evidence="14 15">NBRC 13918</strain>
    </source>
</reference>
<comment type="caution">
    <text evidence="14">The sequence shown here is derived from an EMBL/GenBank/DDBJ whole genome shotgun (WGS) entry which is preliminary data.</text>
</comment>
<dbReference type="InterPro" id="IPR036291">
    <property type="entry name" value="NAD(P)-bd_dom_sf"/>
</dbReference>
<protein>
    <recommendedName>
        <fullName evidence="16">Polyketide synthase type I</fullName>
    </recommendedName>
</protein>
<dbReference type="SMART" id="SM00826">
    <property type="entry name" value="PKS_DH"/>
    <property type="match status" value="1"/>
</dbReference>
<dbReference type="InterPro" id="IPR032821">
    <property type="entry name" value="PKS_assoc"/>
</dbReference>
<evidence type="ECO:0008006" key="16">
    <source>
        <dbReference type="Google" id="ProtNLM"/>
    </source>
</evidence>
<dbReference type="GO" id="GO:0031177">
    <property type="term" value="F:phosphopantetheine binding"/>
    <property type="evidence" value="ECO:0007669"/>
    <property type="project" value="InterPro"/>
</dbReference>
<dbReference type="GO" id="GO:0044550">
    <property type="term" value="P:secondary metabolite biosynthetic process"/>
    <property type="evidence" value="ECO:0007669"/>
    <property type="project" value="UniProtKB-ARBA"/>
</dbReference>
<dbReference type="SUPFAM" id="SSF55048">
    <property type="entry name" value="Probable ACP-binding domain of malonyl-CoA ACP transacylase"/>
    <property type="match status" value="1"/>
</dbReference>
<feature type="active site" description="Proton acceptor; for dehydratase activity" evidence="9">
    <location>
        <position position="1375"/>
    </location>
</feature>
<dbReference type="Proteomes" id="UP000616724">
    <property type="component" value="Unassembled WGS sequence"/>
</dbReference>
<feature type="compositionally biased region" description="Basic and acidic residues" evidence="10">
    <location>
        <begin position="953"/>
        <end position="967"/>
    </location>
</feature>
<dbReference type="InterPro" id="IPR018201">
    <property type="entry name" value="Ketoacyl_synth_AS"/>
</dbReference>
<evidence type="ECO:0000256" key="6">
    <source>
        <dbReference type="ARBA" id="ARBA00023098"/>
    </source>
</evidence>
<feature type="compositionally biased region" description="Low complexity" evidence="10">
    <location>
        <begin position="1760"/>
        <end position="1778"/>
    </location>
</feature>
<feature type="domain" description="Ketosynthase family 3 (KS3)" evidence="12">
    <location>
        <begin position="10"/>
        <end position="434"/>
    </location>
</feature>
<feature type="region of interest" description="Disordered" evidence="10">
    <location>
        <begin position="1756"/>
        <end position="1788"/>
    </location>
</feature>
<feature type="active site" description="Proton donor; for dehydratase activity" evidence="9">
    <location>
        <position position="1532"/>
    </location>
</feature>
<dbReference type="InterPro" id="IPR042104">
    <property type="entry name" value="PKS_dehydratase_sf"/>
</dbReference>
<organism evidence="14 15">
    <name type="scientific">Planobispora longispora</name>
    <dbReference type="NCBI Taxonomy" id="28887"/>
    <lineage>
        <taxon>Bacteria</taxon>
        <taxon>Bacillati</taxon>
        <taxon>Actinomycetota</taxon>
        <taxon>Actinomycetes</taxon>
        <taxon>Streptosporangiales</taxon>
        <taxon>Streptosporangiaceae</taxon>
        <taxon>Planobispora</taxon>
    </lineage>
</organism>
<dbReference type="InterPro" id="IPR016035">
    <property type="entry name" value="Acyl_Trfase/lysoPLipase"/>
</dbReference>
<dbReference type="Pfam" id="PF21089">
    <property type="entry name" value="PKS_DH_N"/>
    <property type="match status" value="1"/>
</dbReference>
<dbReference type="InterPro" id="IPR049551">
    <property type="entry name" value="PKS_DH_C"/>
</dbReference>
<evidence type="ECO:0000256" key="10">
    <source>
        <dbReference type="SAM" id="MobiDB-lite"/>
    </source>
</evidence>
<dbReference type="InterPro" id="IPR049900">
    <property type="entry name" value="PKS_mFAS_DH"/>
</dbReference>
<feature type="domain" description="PKS/mFAS DH" evidence="13">
    <location>
        <begin position="1332"/>
        <end position="1610"/>
    </location>
</feature>
<evidence type="ECO:0000313" key="15">
    <source>
        <dbReference type="Proteomes" id="UP000616724"/>
    </source>
</evidence>
<gene>
    <name evidence="14" type="ORF">Plo01_71810</name>
</gene>
<dbReference type="InterPro" id="IPR020841">
    <property type="entry name" value="PKS_Beta-ketoAc_synthase_dom"/>
</dbReference>
<keyword evidence="8" id="KW-0012">Acyltransferase</keyword>
<dbReference type="SMART" id="SM00825">
    <property type="entry name" value="PKS_KS"/>
    <property type="match status" value="1"/>
</dbReference>
<keyword evidence="3" id="KW-0597">Phosphoprotein</keyword>